<keyword evidence="1" id="KW-1133">Transmembrane helix</keyword>
<keyword evidence="1" id="KW-0472">Membrane</keyword>
<accession>A0AAW4TV33</accession>
<name>A0AAW4TV33_BIFPS</name>
<dbReference type="Proteomes" id="UP001197735">
    <property type="component" value="Unassembled WGS sequence"/>
</dbReference>
<dbReference type="AlphaFoldDB" id="A0AAW4TV33"/>
<organism evidence="2 3">
    <name type="scientific">Bifidobacterium pseudocatenulatum</name>
    <dbReference type="NCBI Taxonomy" id="28026"/>
    <lineage>
        <taxon>Bacteria</taxon>
        <taxon>Bacillati</taxon>
        <taxon>Actinomycetota</taxon>
        <taxon>Actinomycetes</taxon>
        <taxon>Bifidobacteriales</taxon>
        <taxon>Bifidobacteriaceae</taxon>
        <taxon>Bifidobacterium</taxon>
    </lineage>
</organism>
<comment type="caution">
    <text evidence="2">The sequence shown here is derived from an EMBL/GenBank/DDBJ whole genome shotgun (WGS) entry which is preliminary data.</text>
</comment>
<evidence type="ECO:0000256" key="1">
    <source>
        <dbReference type="SAM" id="Phobius"/>
    </source>
</evidence>
<dbReference type="EMBL" id="JAHXEI010000009">
    <property type="protein sequence ID" value="MCB4880899.1"/>
    <property type="molecule type" value="Genomic_DNA"/>
</dbReference>
<gene>
    <name evidence="2" type="ORF">KZP06_09245</name>
</gene>
<dbReference type="RefSeq" id="WP_226590964.1">
    <property type="nucleotide sequence ID" value="NZ_JAHXEI010000009.1"/>
</dbReference>
<feature type="transmembrane region" description="Helical" evidence="1">
    <location>
        <begin position="57"/>
        <end position="80"/>
    </location>
</feature>
<sequence>METIIQAGNKRIAITSYAITTNPKTRESRLFSNIFEHRAKSGGAIIRSFLMFKSNVIFKWAAIIFGVLGLIPVVRFLALACMGHTAGHVQSLLLGVILLMLAAFCIVLQIISEVQQIQRKLVEDQLERTKEILYSTEYQKIWAQQNEYEDPSSLTDPLQGSIHPIRKPNIHVYRFLHLVPIT</sequence>
<reference evidence="2" key="1">
    <citation type="submission" date="2021-07" db="EMBL/GenBank/DDBJ databases">
        <title>Xylan utilisation by Bifidobacterium pseudocatenulatum.</title>
        <authorList>
            <person name="Watanabe Y."/>
        </authorList>
    </citation>
    <scope>NUCLEOTIDE SEQUENCE</scope>
    <source>
        <strain evidence="2">YIT12824</strain>
    </source>
</reference>
<proteinExistence type="predicted"/>
<protein>
    <submittedName>
        <fullName evidence="2">Uncharacterized protein</fullName>
    </submittedName>
</protein>
<keyword evidence="1" id="KW-0812">Transmembrane</keyword>
<evidence type="ECO:0000313" key="3">
    <source>
        <dbReference type="Proteomes" id="UP001197735"/>
    </source>
</evidence>
<feature type="transmembrane region" description="Helical" evidence="1">
    <location>
        <begin position="92"/>
        <end position="111"/>
    </location>
</feature>
<evidence type="ECO:0000313" key="2">
    <source>
        <dbReference type="EMBL" id="MCB4880899.1"/>
    </source>
</evidence>